<dbReference type="Gene3D" id="3.30.560.10">
    <property type="entry name" value="Glucose Oxidase, domain 3"/>
    <property type="match status" value="1"/>
</dbReference>
<sequence length="614" mass="68518">MVQKQPGELQGLQIAGKTCVDVELLYCWPTTSNSSSPQSEGIFLEPVQKALLAHTQLRINNMADKSFDYIIAGWTKNHYGPTDWNIVTPPQPGLQNKECRLPRGRFLGGSSGSNGTICVRGVPQDYDDFGFPEWSGKEMFRAMRKSEKFHPAHWFPHNKKAHGYGGPLHIEPAPALFPIAHNLLESYQSKGLPYKPDMFSTGEASNGCGHAMRTTYQGSRTTAADFITKDKERPNVTIKCDSTVDKVILERGSDGSLEAKGVEYLDNDGNRYKVYANKEVLLAGGSYNTPTMLMRSGIGPKEDLERVGIPVQLELPGVGKNLQDHQLIFTYYELSEADLTDDARVNHDPESYETGSKAWKESKSGWLSTFPFGTFAFARVNDRLEKESKQWRAMNRKPGRDPMGLTETQPNCEIFNTVCYGGPPEYTDFPKEGQWALAMCVFLCGQQSRGYVTINSKDPFEPPFADPKYLEDKRDLMMLSEGVRFANEIITEGAGTKDIIKGSWPPTAKHHLYKTNEEWHDHVSKYASTSYHPVGTCKLGKKDDPLAVVDQHLRVYGVKNLRVVDCSIMPTNMSGHTQMPAYGIAELAVEFIQQENGMSKKASQGDSGELRAQL</sequence>
<dbReference type="Pfam" id="PF00732">
    <property type="entry name" value="GMC_oxred_N"/>
    <property type="match status" value="1"/>
</dbReference>
<comment type="caution">
    <text evidence="8">The sequence shown here is derived from an EMBL/GenBank/DDBJ whole genome shotgun (WGS) entry which is preliminary data.</text>
</comment>
<feature type="binding site" evidence="6">
    <location>
        <position position="244"/>
    </location>
    <ligand>
        <name>FAD</name>
        <dbReference type="ChEBI" id="CHEBI:57692"/>
    </ligand>
</feature>
<evidence type="ECO:0000256" key="3">
    <source>
        <dbReference type="ARBA" id="ARBA00022630"/>
    </source>
</evidence>
<organism evidence="8 9">
    <name type="scientific">Recurvomyces mirabilis</name>
    <dbReference type="NCBI Taxonomy" id="574656"/>
    <lineage>
        <taxon>Eukaryota</taxon>
        <taxon>Fungi</taxon>
        <taxon>Dikarya</taxon>
        <taxon>Ascomycota</taxon>
        <taxon>Pezizomycotina</taxon>
        <taxon>Dothideomycetes</taxon>
        <taxon>Dothideomycetidae</taxon>
        <taxon>Mycosphaerellales</taxon>
        <taxon>Teratosphaeriaceae</taxon>
        <taxon>Recurvomyces</taxon>
    </lineage>
</organism>
<name>A0AAE0TT60_9PEZI</name>
<dbReference type="PANTHER" id="PTHR11552">
    <property type="entry name" value="GLUCOSE-METHANOL-CHOLINE GMC OXIDOREDUCTASE"/>
    <property type="match status" value="1"/>
</dbReference>
<dbReference type="Pfam" id="PF05199">
    <property type="entry name" value="GMC_oxred_C"/>
    <property type="match status" value="1"/>
</dbReference>
<dbReference type="PROSITE" id="PS00624">
    <property type="entry name" value="GMC_OXRED_2"/>
    <property type="match status" value="1"/>
</dbReference>
<dbReference type="SUPFAM" id="SSF51905">
    <property type="entry name" value="FAD/NAD(P)-binding domain"/>
    <property type="match status" value="1"/>
</dbReference>
<evidence type="ECO:0000256" key="5">
    <source>
        <dbReference type="PIRSR" id="PIRSR000137-1"/>
    </source>
</evidence>
<evidence type="ECO:0000313" key="8">
    <source>
        <dbReference type="EMBL" id="KAK3671674.1"/>
    </source>
</evidence>
<protein>
    <recommendedName>
        <fullName evidence="7">Glucose-methanol-choline oxidoreductase N-terminal domain-containing protein</fullName>
    </recommendedName>
</protein>
<dbReference type="PANTHER" id="PTHR11552:SF147">
    <property type="entry name" value="CHOLINE DEHYDROGENASE, MITOCHONDRIAL"/>
    <property type="match status" value="1"/>
</dbReference>
<dbReference type="PIRSF" id="PIRSF000137">
    <property type="entry name" value="Alcohol_oxidase"/>
    <property type="match status" value="1"/>
</dbReference>
<evidence type="ECO:0000256" key="1">
    <source>
        <dbReference type="ARBA" id="ARBA00001974"/>
    </source>
</evidence>
<accession>A0AAE0TT60</accession>
<gene>
    <name evidence="8" type="ORF">LTR78_008407</name>
</gene>
<evidence type="ECO:0000256" key="2">
    <source>
        <dbReference type="ARBA" id="ARBA00010790"/>
    </source>
</evidence>
<dbReference type="AlphaFoldDB" id="A0AAE0TT60"/>
<keyword evidence="3" id="KW-0285">Flavoprotein</keyword>
<dbReference type="GO" id="GO:0016614">
    <property type="term" value="F:oxidoreductase activity, acting on CH-OH group of donors"/>
    <property type="evidence" value="ECO:0007669"/>
    <property type="project" value="InterPro"/>
</dbReference>
<evidence type="ECO:0000313" key="9">
    <source>
        <dbReference type="Proteomes" id="UP001274830"/>
    </source>
</evidence>
<dbReference type="InterPro" id="IPR007867">
    <property type="entry name" value="GMC_OxRtase_C"/>
</dbReference>
<dbReference type="Proteomes" id="UP001274830">
    <property type="component" value="Unassembled WGS sequence"/>
</dbReference>
<dbReference type="InterPro" id="IPR036188">
    <property type="entry name" value="FAD/NAD-bd_sf"/>
</dbReference>
<evidence type="ECO:0000256" key="6">
    <source>
        <dbReference type="PIRSR" id="PIRSR000137-2"/>
    </source>
</evidence>
<dbReference type="InterPro" id="IPR012132">
    <property type="entry name" value="GMC_OxRdtase"/>
</dbReference>
<feature type="active site" description="Proton donor" evidence="5">
    <location>
        <position position="532"/>
    </location>
</feature>
<feature type="active site" description="Proton acceptor" evidence="5">
    <location>
        <position position="576"/>
    </location>
</feature>
<comment type="cofactor">
    <cofactor evidence="1 6">
        <name>FAD</name>
        <dbReference type="ChEBI" id="CHEBI:57692"/>
    </cofactor>
</comment>
<keyword evidence="4 6" id="KW-0274">FAD</keyword>
<evidence type="ECO:0000259" key="7">
    <source>
        <dbReference type="PROSITE" id="PS00624"/>
    </source>
</evidence>
<keyword evidence="9" id="KW-1185">Reference proteome</keyword>
<dbReference type="GO" id="GO:0050660">
    <property type="term" value="F:flavin adenine dinucleotide binding"/>
    <property type="evidence" value="ECO:0007669"/>
    <property type="project" value="InterPro"/>
</dbReference>
<dbReference type="InterPro" id="IPR000172">
    <property type="entry name" value="GMC_OxRdtase_N"/>
</dbReference>
<dbReference type="Gene3D" id="3.50.50.60">
    <property type="entry name" value="FAD/NAD(P)-binding domain"/>
    <property type="match status" value="1"/>
</dbReference>
<evidence type="ECO:0000256" key="4">
    <source>
        <dbReference type="ARBA" id="ARBA00022827"/>
    </source>
</evidence>
<feature type="domain" description="Glucose-methanol-choline oxidoreductase N-terminal" evidence="7">
    <location>
        <begin position="285"/>
        <end position="299"/>
    </location>
</feature>
<comment type="similarity">
    <text evidence="2">Belongs to the GMC oxidoreductase family.</text>
</comment>
<reference evidence="8" key="1">
    <citation type="submission" date="2023-07" db="EMBL/GenBank/DDBJ databases">
        <title>Black Yeasts Isolated from many extreme environments.</title>
        <authorList>
            <person name="Coleine C."/>
            <person name="Stajich J.E."/>
            <person name="Selbmann L."/>
        </authorList>
    </citation>
    <scope>NUCLEOTIDE SEQUENCE</scope>
    <source>
        <strain evidence="8">CCFEE 5485</strain>
    </source>
</reference>
<dbReference type="EMBL" id="JAUTXT010000040">
    <property type="protein sequence ID" value="KAK3671674.1"/>
    <property type="molecule type" value="Genomic_DNA"/>
</dbReference>
<proteinExistence type="inferred from homology"/>
<dbReference type="SUPFAM" id="SSF54373">
    <property type="entry name" value="FAD-linked reductases, C-terminal domain"/>
    <property type="match status" value="1"/>
</dbReference>